<dbReference type="PROSITE" id="PS51687">
    <property type="entry name" value="SAM_MT_RNA_M5U"/>
    <property type="match status" value="1"/>
</dbReference>
<dbReference type="Proteomes" id="UP000095287">
    <property type="component" value="Unplaced"/>
</dbReference>
<proteinExistence type="inferred from homology"/>
<dbReference type="SUPFAM" id="SSF53335">
    <property type="entry name" value="S-adenosyl-L-methionine-dependent methyltransferases"/>
    <property type="match status" value="1"/>
</dbReference>
<dbReference type="GO" id="GO:0032259">
    <property type="term" value="P:methylation"/>
    <property type="evidence" value="ECO:0007669"/>
    <property type="project" value="UniProtKB-KW"/>
</dbReference>
<dbReference type="Gene3D" id="3.40.50.150">
    <property type="entry name" value="Vaccinia Virus protein VP39"/>
    <property type="match status" value="1"/>
</dbReference>
<organism evidence="7 8">
    <name type="scientific">Steinernema glaseri</name>
    <dbReference type="NCBI Taxonomy" id="37863"/>
    <lineage>
        <taxon>Eukaryota</taxon>
        <taxon>Metazoa</taxon>
        <taxon>Ecdysozoa</taxon>
        <taxon>Nematoda</taxon>
        <taxon>Chromadorea</taxon>
        <taxon>Rhabditida</taxon>
        <taxon>Tylenchina</taxon>
        <taxon>Panagrolaimomorpha</taxon>
        <taxon>Strongyloidoidea</taxon>
        <taxon>Steinernematidae</taxon>
        <taxon>Steinernema</taxon>
    </lineage>
</organism>
<keyword evidence="1 6" id="KW-0489">Methyltransferase</keyword>
<dbReference type="EC" id="2.1.1.35" evidence="4"/>
<dbReference type="PANTHER" id="PTHR45904:SF2">
    <property type="entry name" value="TRNA (URACIL-5-)-METHYLTRANSFERASE HOMOLOG A"/>
    <property type="match status" value="1"/>
</dbReference>
<dbReference type="InterPro" id="IPR045850">
    <property type="entry name" value="TRM2_met"/>
</dbReference>
<evidence type="ECO:0000256" key="2">
    <source>
        <dbReference type="ARBA" id="ARBA00022679"/>
    </source>
</evidence>
<evidence type="ECO:0000256" key="3">
    <source>
        <dbReference type="ARBA" id="ARBA00022691"/>
    </source>
</evidence>
<comment type="catalytic activity">
    <reaction evidence="5">
        <text>uridine(54) in tRNA + S-adenosyl-L-methionine = 5-methyluridine(54) in tRNA + S-adenosyl-L-homocysteine + H(+)</text>
        <dbReference type="Rhea" id="RHEA:42712"/>
        <dbReference type="Rhea" id="RHEA-COMP:10167"/>
        <dbReference type="Rhea" id="RHEA-COMP:10193"/>
        <dbReference type="ChEBI" id="CHEBI:15378"/>
        <dbReference type="ChEBI" id="CHEBI:57856"/>
        <dbReference type="ChEBI" id="CHEBI:59789"/>
        <dbReference type="ChEBI" id="CHEBI:65315"/>
        <dbReference type="ChEBI" id="CHEBI:74447"/>
        <dbReference type="EC" id="2.1.1.35"/>
    </reaction>
    <physiologicalReaction direction="left-to-right" evidence="5">
        <dbReference type="Rhea" id="RHEA:42713"/>
    </physiologicalReaction>
</comment>
<keyword evidence="7" id="KW-1185">Reference proteome</keyword>
<feature type="binding site" evidence="6">
    <location>
        <position position="57"/>
    </location>
    <ligand>
        <name>S-adenosyl-L-methionine</name>
        <dbReference type="ChEBI" id="CHEBI:59789"/>
    </ligand>
</feature>
<evidence type="ECO:0000256" key="4">
    <source>
        <dbReference type="ARBA" id="ARBA00033763"/>
    </source>
</evidence>
<keyword evidence="2 6" id="KW-0808">Transferase</keyword>
<reference evidence="8" key="1">
    <citation type="submission" date="2016-11" db="UniProtKB">
        <authorList>
            <consortium name="WormBaseParasite"/>
        </authorList>
    </citation>
    <scope>IDENTIFICATION</scope>
</reference>
<accession>A0A1I7ZI15</accession>
<dbReference type="Pfam" id="PF05958">
    <property type="entry name" value="tRNA_U5-meth_tr"/>
    <property type="match status" value="1"/>
</dbReference>
<dbReference type="GO" id="GO:0030697">
    <property type="term" value="F:tRNA (uracil(54)-C5)-methyltransferase activity, S-adenosyl methionine-dependent"/>
    <property type="evidence" value="ECO:0007669"/>
    <property type="project" value="UniProtKB-EC"/>
</dbReference>
<dbReference type="AlphaFoldDB" id="A0A1I7ZI15"/>
<name>A0A1I7ZI15_9BILA</name>
<dbReference type="InterPro" id="IPR010280">
    <property type="entry name" value="U5_MeTrfase_fam"/>
</dbReference>
<evidence type="ECO:0000313" key="7">
    <source>
        <dbReference type="Proteomes" id="UP000095287"/>
    </source>
</evidence>
<dbReference type="GO" id="GO:0003723">
    <property type="term" value="F:RNA binding"/>
    <property type="evidence" value="ECO:0007669"/>
    <property type="project" value="TreeGrafter"/>
</dbReference>
<dbReference type="GO" id="GO:0006396">
    <property type="term" value="P:RNA processing"/>
    <property type="evidence" value="ECO:0007669"/>
    <property type="project" value="InterPro"/>
</dbReference>
<evidence type="ECO:0000256" key="1">
    <source>
        <dbReference type="ARBA" id="ARBA00022603"/>
    </source>
</evidence>
<keyword evidence="3 6" id="KW-0949">S-adenosyl-L-methionine</keyword>
<dbReference type="InterPro" id="IPR030391">
    <property type="entry name" value="MeTrfase_TrmA_CS"/>
</dbReference>
<comment type="similarity">
    <text evidence="6">Belongs to the class I-like SAM-binding methyltransferase superfamily. RNA M5U methyltransferase family.</text>
</comment>
<protein>
    <recommendedName>
        <fullName evidence="4">tRNA (uracil(54)-C(5))-methyltransferase</fullName>
        <ecNumber evidence="4">2.1.1.35</ecNumber>
    </recommendedName>
</protein>
<sequence length="135" mass="15400">MVPEAIEDAKKNAAANGIGEDQFRFVAAKAEDVFKDLCYELPRGADLNKANVVGILDPPRAGIHERVIFTCRKMEKLNRIVFVSCDPKAALKNIVDLCRPRSRKYEGEPFQLERIQPVDMFPQTKHFEWVVTLVR</sequence>
<dbReference type="WBParaSite" id="L893_g26507.t1">
    <property type="protein sequence ID" value="L893_g26507.t1"/>
    <property type="gene ID" value="L893_g26507"/>
</dbReference>
<evidence type="ECO:0000256" key="5">
    <source>
        <dbReference type="ARBA" id="ARBA00047278"/>
    </source>
</evidence>
<feature type="active site" description="Nucleophile" evidence="6">
    <location>
        <position position="85"/>
    </location>
</feature>
<dbReference type="PANTHER" id="PTHR45904">
    <property type="entry name" value="TRNA (URACIL-5-)-METHYLTRANSFERASE"/>
    <property type="match status" value="1"/>
</dbReference>
<evidence type="ECO:0000256" key="6">
    <source>
        <dbReference type="PROSITE-ProRule" id="PRU01024"/>
    </source>
</evidence>
<dbReference type="InterPro" id="IPR029063">
    <property type="entry name" value="SAM-dependent_MTases_sf"/>
</dbReference>
<dbReference type="PROSITE" id="PS01231">
    <property type="entry name" value="TRMA_2"/>
    <property type="match status" value="1"/>
</dbReference>
<evidence type="ECO:0000313" key="8">
    <source>
        <dbReference type="WBParaSite" id="L893_g26507.t1"/>
    </source>
</evidence>
<comment type="caution">
    <text evidence="6">Lacks conserved residue(s) required for the propagation of feature annotation.</text>
</comment>